<dbReference type="RefSeq" id="XP_007764636.1">
    <property type="nucleotide sequence ID" value="XM_007766446.1"/>
</dbReference>
<feature type="compositionally biased region" description="Acidic residues" evidence="1">
    <location>
        <begin position="529"/>
        <end position="548"/>
    </location>
</feature>
<sequence length="632" mass="69142">MLCAECGQQTEWDDSVCSRICTHCGTLVDAQQALLSHDAFENSTNTSSRAPLKSLRTGWSLHQDKSTRDARHLHAHNTFIASILNRLSHPGHAARAQTLFSLAMEKTASRWGRKAKLLAGASIAIALREAHTSTPLHDLAQMLDVSPPSLSRTLSSLISTLNFTLDPLDPSAHFPLLISHLRFLLEANPPQLPADLVKRLAGTNWIEVSATGSALAALPARIDPDHSLLRLPTPPTACALLILALEAEARTPIPSLEPLEGSLASRYALSQVVVGSRYRALSDLILLAAAHVPWLDSEDIQEPTSKKRKRAKVPRRLRIARIIKDTLQFHALPREEPHFDIDLNKSNQCSLSEDDETETEPPRKKRRKPDLDSSKSFLLNPLSSDLPPSPPSSPPRSPTRPYRPPSGLLSACTLLSTSPTRAPTRSSALLRLLNADDDAEVIPDDLLFAPGELDSVFRSQAEQEALAPLFRLEWGEDDPENRHDTRGPGATKGASRKAGAQREKPEKGQGSSKINMDAFNELMATNSHDDDDDDGNDDIDFDCLDDDAVAPGAPLDTGLEDEEADEWSSGDRWLPPSNNVRTPPRNTALATTDEEEVLEAWRPLTPSPTRGRSRGGAMGWGSGAAERYDEEY</sequence>
<dbReference type="AlphaFoldDB" id="A0A5M3N127"/>
<evidence type="ECO:0000256" key="1">
    <source>
        <dbReference type="SAM" id="MobiDB-lite"/>
    </source>
</evidence>
<feature type="compositionally biased region" description="Acidic residues" evidence="1">
    <location>
        <begin position="558"/>
        <end position="568"/>
    </location>
</feature>
<dbReference type="OMA" id="QFQEEIW"/>
<feature type="compositionally biased region" description="Polar residues" evidence="1">
    <location>
        <begin position="576"/>
        <end position="590"/>
    </location>
</feature>
<comment type="caution">
    <text evidence="2">The sequence shown here is derived from an EMBL/GenBank/DDBJ whole genome shotgun (WGS) entry which is preliminary data.</text>
</comment>
<evidence type="ECO:0000313" key="2">
    <source>
        <dbReference type="EMBL" id="EIW84996.1"/>
    </source>
</evidence>
<feature type="compositionally biased region" description="Pro residues" evidence="1">
    <location>
        <begin position="387"/>
        <end position="404"/>
    </location>
</feature>
<dbReference type="InterPro" id="IPR036915">
    <property type="entry name" value="Cyclin-like_sf"/>
</dbReference>
<dbReference type="GeneID" id="19211817"/>
<dbReference type="CDD" id="cd00043">
    <property type="entry name" value="CYCLIN_SF"/>
    <property type="match status" value="1"/>
</dbReference>
<dbReference type="KEGG" id="cput:CONPUDRAFT_97552"/>
<dbReference type="SUPFAM" id="SSF47954">
    <property type="entry name" value="Cyclin-like"/>
    <property type="match status" value="1"/>
</dbReference>
<dbReference type="Gene3D" id="1.10.472.170">
    <property type="match status" value="1"/>
</dbReference>
<reference evidence="3" key="1">
    <citation type="journal article" date="2012" name="Science">
        <title>The Paleozoic origin of enzymatic lignin decomposition reconstructed from 31 fungal genomes.</title>
        <authorList>
            <person name="Floudas D."/>
            <person name="Binder M."/>
            <person name="Riley R."/>
            <person name="Barry K."/>
            <person name="Blanchette R.A."/>
            <person name="Henrissat B."/>
            <person name="Martinez A.T."/>
            <person name="Otillar R."/>
            <person name="Spatafora J.W."/>
            <person name="Yadav J.S."/>
            <person name="Aerts A."/>
            <person name="Benoit I."/>
            <person name="Boyd A."/>
            <person name="Carlson A."/>
            <person name="Copeland A."/>
            <person name="Coutinho P.M."/>
            <person name="de Vries R.P."/>
            <person name="Ferreira P."/>
            <person name="Findley K."/>
            <person name="Foster B."/>
            <person name="Gaskell J."/>
            <person name="Glotzer D."/>
            <person name="Gorecki P."/>
            <person name="Heitman J."/>
            <person name="Hesse C."/>
            <person name="Hori C."/>
            <person name="Igarashi K."/>
            <person name="Jurgens J.A."/>
            <person name="Kallen N."/>
            <person name="Kersten P."/>
            <person name="Kohler A."/>
            <person name="Kuees U."/>
            <person name="Kumar T.K.A."/>
            <person name="Kuo A."/>
            <person name="LaButti K."/>
            <person name="Larrondo L.F."/>
            <person name="Lindquist E."/>
            <person name="Ling A."/>
            <person name="Lombard V."/>
            <person name="Lucas S."/>
            <person name="Lundell T."/>
            <person name="Martin R."/>
            <person name="McLaughlin D.J."/>
            <person name="Morgenstern I."/>
            <person name="Morin E."/>
            <person name="Murat C."/>
            <person name="Nagy L.G."/>
            <person name="Nolan M."/>
            <person name="Ohm R.A."/>
            <person name="Patyshakuliyeva A."/>
            <person name="Rokas A."/>
            <person name="Ruiz-Duenas F.J."/>
            <person name="Sabat G."/>
            <person name="Salamov A."/>
            <person name="Samejima M."/>
            <person name="Schmutz J."/>
            <person name="Slot J.C."/>
            <person name="St John F."/>
            <person name="Stenlid J."/>
            <person name="Sun H."/>
            <person name="Sun S."/>
            <person name="Syed K."/>
            <person name="Tsang A."/>
            <person name="Wiebenga A."/>
            <person name="Young D."/>
            <person name="Pisabarro A."/>
            <person name="Eastwood D.C."/>
            <person name="Martin F."/>
            <person name="Cullen D."/>
            <person name="Grigoriev I.V."/>
            <person name="Hibbett D.S."/>
        </authorList>
    </citation>
    <scope>NUCLEOTIDE SEQUENCE [LARGE SCALE GENOMIC DNA]</scope>
    <source>
        <strain evidence="3">RWD-64-598 SS2</strain>
    </source>
</reference>
<organism evidence="2 3">
    <name type="scientific">Coniophora puteana (strain RWD-64-598)</name>
    <name type="common">Brown rot fungus</name>
    <dbReference type="NCBI Taxonomy" id="741705"/>
    <lineage>
        <taxon>Eukaryota</taxon>
        <taxon>Fungi</taxon>
        <taxon>Dikarya</taxon>
        <taxon>Basidiomycota</taxon>
        <taxon>Agaricomycotina</taxon>
        <taxon>Agaricomycetes</taxon>
        <taxon>Agaricomycetidae</taxon>
        <taxon>Boletales</taxon>
        <taxon>Coniophorineae</taxon>
        <taxon>Coniophoraceae</taxon>
        <taxon>Coniophora</taxon>
    </lineage>
</organism>
<feature type="region of interest" description="Disordered" evidence="1">
    <location>
        <begin position="471"/>
        <end position="632"/>
    </location>
</feature>
<name>A0A5M3N127_CONPW</name>
<dbReference type="EMBL" id="JH711574">
    <property type="protein sequence ID" value="EIW84996.1"/>
    <property type="molecule type" value="Genomic_DNA"/>
</dbReference>
<proteinExistence type="predicted"/>
<feature type="compositionally biased region" description="Low complexity" evidence="1">
    <location>
        <begin position="376"/>
        <end position="386"/>
    </location>
</feature>
<dbReference type="OrthoDB" id="2527864at2759"/>
<keyword evidence="3" id="KW-1185">Reference proteome</keyword>
<accession>A0A5M3N127</accession>
<feature type="region of interest" description="Disordered" evidence="1">
    <location>
        <begin position="340"/>
        <end position="410"/>
    </location>
</feature>
<protein>
    <submittedName>
        <fullName evidence="2">Uncharacterized protein</fullName>
    </submittedName>
</protein>
<dbReference type="Proteomes" id="UP000053558">
    <property type="component" value="Unassembled WGS sequence"/>
</dbReference>
<gene>
    <name evidence="2" type="ORF">CONPUDRAFT_97552</name>
</gene>
<evidence type="ECO:0000313" key="3">
    <source>
        <dbReference type="Proteomes" id="UP000053558"/>
    </source>
</evidence>